<sequence>MLQAIDACLCVVKSQLLSTSLLPKPPDQPLTKPYDPPQPPEWPDPPDPPPVLQPDPQDFPEANQTQPPIINPTNHHFNNPPLLLHLRWVLPLSQSPWPATQGSTIGLTKSPSLGSQSDVNPPQSYMWWWSSVSSASPTTMDLTLRSPTSKLLLRSTVSLPLHFVVGLQVRLENLAHLVKIENMAVTHCYSGLLMSLKPTSIVDILKIWTKKIVFSTLRLDAITECKARIVESSVTRPKTLVTISNAVVEEIRTSSVKSESLHHLRAFSLGSLVFIPHG</sequence>
<dbReference type="Proteomes" id="UP000029120">
    <property type="component" value="Unassembled WGS sequence"/>
</dbReference>
<gene>
    <name evidence="2" type="ORF">AALP_AAs61459U000200</name>
</gene>
<protein>
    <submittedName>
        <fullName evidence="2">Uncharacterized protein</fullName>
    </submittedName>
</protein>
<dbReference type="EMBL" id="KL971724">
    <property type="protein sequence ID" value="KFK24144.1"/>
    <property type="molecule type" value="Genomic_DNA"/>
</dbReference>
<evidence type="ECO:0000313" key="3">
    <source>
        <dbReference type="Proteomes" id="UP000029120"/>
    </source>
</evidence>
<name>A0A087G2P2_ARAAL</name>
<dbReference type="Gramene" id="KFK24144">
    <property type="protein sequence ID" value="KFK24144"/>
    <property type="gene ID" value="AALP_AAs61459U000200"/>
</dbReference>
<evidence type="ECO:0000256" key="1">
    <source>
        <dbReference type="SAM" id="MobiDB-lite"/>
    </source>
</evidence>
<accession>A0A087G2P2</accession>
<feature type="compositionally biased region" description="Pro residues" evidence="1">
    <location>
        <begin position="23"/>
        <end position="53"/>
    </location>
</feature>
<reference evidence="3" key="1">
    <citation type="journal article" date="2015" name="Nat. Plants">
        <title>Genome expansion of Arabis alpina linked with retrotransposition and reduced symmetric DNA methylation.</title>
        <authorList>
            <person name="Willing E.M."/>
            <person name="Rawat V."/>
            <person name="Mandakova T."/>
            <person name="Maumus F."/>
            <person name="James G.V."/>
            <person name="Nordstroem K.J."/>
            <person name="Becker C."/>
            <person name="Warthmann N."/>
            <person name="Chica C."/>
            <person name="Szarzynska B."/>
            <person name="Zytnicki M."/>
            <person name="Albani M.C."/>
            <person name="Kiefer C."/>
            <person name="Bergonzi S."/>
            <person name="Castaings L."/>
            <person name="Mateos J.L."/>
            <person name="Berns M.C."/>
            <person name="Bujdoso N."/>
            <person name="Piofczyk T."/>
            <person name="de Lorenzo L."/>
            <person name="Barrero-Sicilia C."/>
            <person name="Mateos I."/>
            <person name="Piednoel M."/>
            <person name="Hagmann J."/>
            <person name="Chen-Min-Tao R."/>
            <person name="Iglesias-Fernandez R."/>
            <person name="Schuster S.C."/>
            <person name="Alonso-Blanco C."/>
            <person name="Roudier F."/>
            <person name="Carbonero P."/>
            <person name="Paz-Ares J."/>
            <person name="Davis S.J."/>
            <person name="Pecinka A."/>
            <person name="Quesneville H."/>
            <person name="Colot V."/>
            <person name="Lysak M.A."/>
            <person name="Weigel D."/>
            <person name="Coupland G."/>
            <person name="Schneeberger K."/>
        </authorList>
    </citation>
    <scope>NUCLEOTIDE SEQUENCE [LARGE SCALE GENOMIC DNA]</scope>
    <source>
        <strain evidence="3">cv. Pajares</strain>
    </source>
</reference>
<proteinExistence type="predicted"/>
<organism evidence="2 3">
    <name type="scientific">Arabis alpina</name>
    <name type="common">Alpine rock-cress</name>
    <dbReference type="NCBI Taxonomy" id="50452"/>
    <lineage>
        <taxon>Eukaryota</taxon>
        <taxon>Viridiplantae</taxon>
        <taxon>Streptophyta</taxon>
        <taxon>Embryophyta</taxon>
        <taxon>Tracheophyta</taxon>
        <taxon>Spermatophyta</taxon>
        <taxon>Magnoliopsida</taxon>
        <taxon>eudicotyledons</taxon>
        <taxon>Gunneridae</taxon>
        <taxon>Pentapetalae</taxon>
        <taxon>rosids</taxon>
        <taxon>malvids</taxon>
        <taxon>Brassicales</taxon>
        <taxon>Brassicaceae</taxon>
        <taxon>Arabideae</taxon>
        <taxon>Arabis</taxon>
    </lineage>
</organism>
<evidence type="ECO:0000313" key="2">
    <source>
        <dbReference type="EMBL" id="KFK24144.1"/>
    </source>
</evidence>
<dbReference type="AlphaFoldDB" id="A0A087G2P2"/>
<keyword evidence="3" id="KW-1185">Reference proteome</keyword>
<feature type="region of interest" description="Disordered" evidence="1">
    <location>
        <begin position="20"/>
        <end position="68"/>
    </location>
</feature>